<dbReference type="EMBL" id="PGCI01000066">
    <property type="protein sequence ID" value="PLW43579.1"/>
    <property type="molecule type" value="Genomic_DNA"/>
</dbReference>
<dbReference type="Proteomes" id="UP000235392">
    <property type="component" value="Unassembled WGS sequence"/>
</dbReference>
<evidence type="ECO:0000313" key="3">
    <source>
        <dbReference type="Proteomes" id="UP000235392"/>
    </source>
</evidence>
<proteinExistence type="predicted"/>
<evidence type="ECO:0000313" key="2">
    <source>
        <dbReference type="EMBL" id="PLW43579.1"/>
    </source>
</evidence>
<gene>
    <name evidence="2" type="ORF">PCASD_11447</name>
</gene>
<sequence>MAVRAGLYQLWASGTSRSSRWPRLMGHSAHRPFDQCAGRAGLFDRWYWSNRVKPPCLTGAHWSNRNARPAHWSNTPVRPVGRVTSRARPPARPAGTARARPPSRPAGTARPELVGHRSDCHVRAVHAGSVT</sequence>
<feature type="region of interest" description="Disordered" evidence="1">
    <location>
        <begin position="64"/>
        <end position="119"/>
    </location>
</feature>
<evidence type="ECO:0000256" key="1">
    <source>
        <dbReference type="SAM" id="MobiDB-lite"/>
    </source>
</evidence>
<protein>
    <submittedName>
        <fullName evidence="2">Uncharacterized protein</fullName>
    </submittedName>
</protein>
<feature type="compositionally biased region" description="Polar residues" evidence="1">
    <location>
        <begin position="64"/>
        <end position="76"/>
    </location>
</feature>
<organism evidence="2 3">
    <name type="scientific">Puccinia coronata f. sp. avenae</name>
    <dbReference type="NCBI Taxonomy" id="200324"/>
    <lineage>
        <taxon>Eukaryota</taxon>
        <taxon>Fungi</taxon>
        <taxon>Dikarya</taxon>
        <taxon>Basidiomycota</taxon>
        <taxon>Pucciniomycotina</taxon>
        <taxon>Pucciniomycetes</taxon>
        <taxon>Pucciniales</taxon>
        <taxon>Pucciniaceae</taxon>
        <taxon>Puccinia</taxon>
    </lineage>
</organism>
<comment type="caution">
    <text evidence="2">The sequence shown here is derived from an EMBL/GenBank/DDBJ whole genome shotgun (WGS) entry which is preliminary data.</text>
</comment>
<name>A0A2N5V0P8_9BASI</name>
<feature type="compositionally biased region" description="Low complexity" evidence="1">
    <location>
        <begin position="93"/>
        <end position="111"/>
    </location>
</feature>
<dbReference type="AlphaFoldDB" id="A0A2N5V0P8"/>
<reference evidence="2 3" key="1">
    <citation type="submission" date="2017-11" db="EMBL/GenBank/DDBJ databases">
        <title>De novo assembly and phasing of dikaryotic genomes from two isolates of Puccinia coronata f. sp. avenae, the causal agent of oat crown rust.</title>
        <authorList>
            <person name="Miller M.E."/>
            <person name="Zhang Y."/>
            <person name="Omidvar V."/>
            <person name="Sperschneider J."/>
            <person name="Schwessinger B."/>
            <person name="Raley C."/>
            <person name="Palmer J.M."/>
            <person name="Garnica D."/>
            <person name="Upadhyaya N."/>
            <person name="Rathjen J."/>
            <person name="Taylor J.M."/>
            <person name="Park R.F."/>
            <person name="Dodds P.N."/>
            <person name="Hirsch C.D."/>
            <person name="Kianian S.F."/>
            <person name="Figueroa M."/>
        </authorList>
    </citation>
    <scope>NUCLEOTIDE SEQUENCE [LARGE SCALE GENOMIC DNA]</scope>
    <source>
        <strain evidence="2">12SD80</strain>
    </source>
</reference>
<accession>A0A2N5V0P8</accession>